<evidence type="ECO:0000313" key="4">
    <source>
        <dbReference type="Proteomes" id="UP000636800"/>
    </source>
</evidence>
<evidence type="ECO:0000313" key="5">
    <source>
        <dbReference type="Proteomes" id="UP000639772"/>
    </source>
</evidence>
<feature type="region of interest" description="Disordered" evidence="1">
    <location>
        <begin position="1"/>
        <end position="23"/>
    </location>
</feature>
<gene>
    <name evidence="3" type="ORF">HPP92_001108</name>
    <name evidence="2" type="ORF">HPP92_001272</name>
</gene>
<sequence>MTSGAKRTPKRDGKDWWATGGEEEAEGWVGGDECRSLRRLPALKFAINVVSRLKTM</sequence>
<evidence type="ECO:0000313" key="2">
    <source>
        <dbReference type="EMBL" id="KAG0496581.1"/>
    </source>
</evidence>
<dbReference type="AlphaFoldDB" id="A0A835RQS6"/>
<accession>A0A835RQS6</accession>
<dbReference type="EMBL" id="JADCNL010000001">
    <property type="protein sequence ID" value="KAG0496581.1"/>
    <property type="molecule type" value="Genomic_DNA"/>
</dbReference>
<reference evidence="4 5" key="1">
    <citation type="journal article" date="2020" name="Nat. Food">
        <title>A phased Vanilla planifolia genome enables genetic improvement of flavour and production.</title>
        <authorList>
            <person name="Hasing T."/>
            <person name="Tang H."/>
            <person name="Brym M."/>
            <person name="Khazi F."/>
            <person name="Huang T."/>
            <person name="Chambers A.H."/>
        </authorList>
    </citation>
    <scope>NUCLEOTIDE SEQUENCE [LARGE SCALE GENOMIC DNA]</scope>
    <source>
        <tissue evidence="2">Leaf</tissue>
    </source>
</reference>
<evidence type="ECO:0000313" key="3">
    <source>
        <dbReference type="EMBL" id="KAG0501036.1"/>
    </source>
</evidence>
<dbReference type="Proteomes" id="UP000639772">
    <property type="component" value="Chromosome 1"/>
</dbReference>
<dbReference type="EMBL" id="JADCNM010000001">
    <property type="protein sequence ID" value="KAG0501036.1"/>
    <property type="molecule type" value="Genomic_DNA"/>
</dbReference>
<name>A0A835RQS6_VANPL</name>
<keyword evidence="4" id="KW-1185">Reference proteome</keyword>
<evidence type="ECO:0000256" key="1">
    <source>
        <dbReference type="SAM" id="MobiDB-lite"/>
    </source>
</evidence>
<proteinExistence type="predicted"/>
<comment type="caution">
    <text evidence="2">The sequence shown here is derived from an EMBL/GenBank/DDBJ whole genome shotgun (WGS) entry which is preliminary data.</text>
</comment>
<dbReference type="Proteomes" id="UP000636800">
    <property type="component" value="Chromosome 1"/>
</dbReference>
<organism evidence="2 4">
    <name type="scientific">Vanilla planifolia</name>
    <name type="common">Vanilla</name>
    <dbReference type="NCBI Taxonomy" id="51239"/>
    <lineage>
        <taxon>Eukaryota</taxon>
        <taxon>Viridiplantae</taxon>
        <taxon>Streptophyta</taxon>
        <taxon>Embryophyta</taxon>
        <taxon>Tracheophyta</taxon>
        <taxon>Spermatophyta</taxon>
        <taxon>Magnoliopsida</taxon>
        <taxon>Liliopsida</taxon>
        <taxon>Asparagales</taxon>
        <taxon>Orchidaceae</taxon>
        <taxon>Vanilloideae</taxon>
        <taxon>Vanilleae</taxon>
        <taxon>Vanilla</taxon>
    </lineage>
</organism>
<protein>
    <submittedName>
        <fullName evidence="2">Uncharacterized protein</fullName>
    </submittedName>
</protein>